<dbReference type="Gene3D" id="3.40.720.10">
    <property type="entry name" value="Alkaline Phosphatase, subunit A"/>
    <property type="match status" value="2"/>
</dbReference>
<keyword evidence="10" id="KW-1185">Reference proteome</keyword>
<evidence type="ECO:0000313" key="10">
    <source>
        <dbReference type="Proteomes" id="UP001227101"/>
    </source>
</evidence>
<name>A0ABY8Y0U0_9PSEU</name>
<dbReference type="InterPro" id="IPR017850">
    <property type="entry name" value="Alkaline_phosphatase_core_sf"/>
</dbReference>
<evidence type="ECO:0000313" key="9">
    <source>
        <dbReference type="EMBL" id="WIV61605.1"/>
    </source>
</evidence>
<evidence type="ECO:0000256" key="7">
    <source>
        <dbReference type="ARBA" id="ARBA00048421"/>
    </source>
</evidence>
<comment type="similarity">
    <text evidence="2">Belongs to the bacterial phospholipase C family.</text>
</comment>
<keyword evidence="4" id="KW-0134">Cell wall</keyword>
<keyword evidence="6" id="KW-0843">Virulence</keyword>
<evidence type="ECO:0000256" key="3">
    <source>
        <dbReference type="ARBA" id="ARBA00012018"/>
    </source>
</evidence>
<keyword evidence="4" id="KW-0964">Secreted</keyword>
<evidence type="ECO:0000256" key="6">
    <source>
        <dbReference type="ARBA" id="ARBA00023026"/>
    </source>
</evidence>
<dbReference type="CDD" id="cd16013">
    <property type="entry name" value="AcpA"/>
    <property type="match status" value="1"/>
</dbReference>
<feature type="signal peptide" evidence="8">
    <location>
        <begin position="1"/>
        <end position="37"/>
    </location>
</feature>
<dbReference type="Proteomes" id="UP001227101">
    <property type="component" value="Chromosome"/>
</dbReference>
<evidence type="ECO:0000256" key="8">
    <source>
        <dbReference type="SAM" id="SignalP"/>
    </source>
</evidence>
<evidence type="ECO:0000256" key="5">
    <source>
        <dbReference type="ARBA" id="ARBA00022801"/>
    </source>
</evidence>
<comment type="catalytic activity">
    <reaction evidence="7">
        <text>a 1,2-diacyl-sn-glycero-3-phosphocholine + H2O = phosphocholine + a 1,2-diacyl-sn-glycerol + H(+)</text>
        <dbReference type="Rhea" id="RHEA:10604"/>
        <dbReference type="ChEBI" id="CHEBI:15377"/>
        <dbReference type="ChEBI" id="CHEBI:15378"/>
        <dbReference type="ChEBI" id="CHEBI:17815"/>
        <dbReference type="ChEBI" id="CHEBI:57643"/>
        <dbReference type="ChEBI" id="CHEBI:295975"/>
        <dbReference type="EC" id="3.1.4.3"/>
    </reaction>
    <physiologicalReaction direction="left-to-right" evidence="7">
        <dbReference type="Rhea" id="RHEA:10605"/>
    </physiologicalReaction>
</comment>
<sequence>MDKRIRRRRRGLIGAGALASVAVLAVATGSAAGTADAQPLNVFPAHWIPTATPIKHVVVIFGENISFDHYFGTYPNAANTDGTPFTAAHGTPKVNGLDKKLLTDNPNAYNPKRLSPQQALTCDQNHNYGAEQAAFNGGKMDKFVEKTETDKCTGQPVLFGEPGLVMDYFDGNTVTGMWNYAQHYAMSDNSFNTVFGPSSPGAINLISGNTHGVQAVDPVTHEPVSDAYAVQSPDENGIGTMINDPDPAWDDCSGKNHTSKDNLATMHGRNIGDLLNQRHVTWGWFQGGFRPTGEANGYAVCGQTHTNIGGNAVVDYSPHHEPFQYYPSTANPKHLAPSSVQAIGQTDRANHQYDITDFNDSLKAGSMPAVSFLKAPEYQDGHAGYSDPLDEQQFVVNEINAIQQSPEWKSTAIVLAYDDSDGWYDHQKSPIVNGSHDASQDQAVCTAKPTTMGGYADRCGYGPRLPLLVVSPYSKVNHVDHSLTDQTSVLKFIEDNWFAGRIGDSSFDTRAGSLTGMFDFWSPRAKKVVLDPKTGAVVQG</sequence>
<dbReference type="EC" id="3.1.4.3" evidence="3"/>
<accession>A0ABY8Y0U0</accession>
<evidence type="ECO:0000256" key="4">
    <source>
        <dbReference type="ARBA" id="ARBA00022512"/>
    </source>
</evidence>
<dbReference type="PANTHER" id="PTHR31956:SF1">
    <property type="entry name" value="NON-SPECIFIC PHOSPHOLIPASE C1"/>
    <property type="match status" value="1"/>
</dbReference>
<dbReference type="PANTHER" id="PTHR31956">
    <property type="entry name" value="NON-SPECIFIC PHOSPHOLIPASE C4-RELATED"/>
    <property type="match status" value="1"/>
</dbReference>
<comment type="subcellular location">
    <subcellularLocation>
        <location evidence="1">Secreted</location>
        <location evidence="1">Cell wall</location>
    </subcellularLocation>
</comment>
<dbReference type="InterPro" id="IPR006311">
    <property type="entry name" value="TAT_signal"/>
</dbReference>
<evidence type="ECO:0000256" key="2">
    <source>
        <dbReference type="ARBA" id="ARBA00009717"/>
    </source>
</evidence>
<dbReference type="Pfam" id="PF04185">
    <property type="entry name" value="Phosphoesterase"/>
    <property type="match status" value="1"/>
</dbReference>
<protein>
    <recommendedName>
        <fullName evidence="3">phospholipase C</fullName>
        <ecNumber evidence="3">3.1.4.3</ecNumber>
    </recommendedName>
</protein>
<dbReference type="InterPro" id="IPR007312">
    <property type="entry name" value="Phosphoesterase"/>
</dbReference>
<reference evidence="9 10" key="1">
    <citation type="submission" date="2023-06" db="EMBL/GenBank/DDBJ databases">
        <authorList>
            <person name="Oyuntsetseg B."/>
            <person name="Kim S.B."/>
        </authorList>
    </citation>
    <scope>NUCLEOTIDE SEQUENCE [LARGE SCALE GENOMIC DNA]</scope>
    <source>
        <strain evidence="9 10">2-2</strain>
    </source>
</reference>
<dbReference type="PROSITE" id="PS51318">
    <property type="entry name" value="TAT"/>
    <property type="match status" value="1"/>
</dbReference>
<keyword evidence="8" id="KW-0732">Signal</keyword>
<feature type="chain" id="PRO_5045819587" description="phospholipase C" evidence="8">
    <location>
        <begin position="38"/>
        <end position="540"/>
    </location>
</feature>
<evidence type="ECO:0000256" key="1">
    <source>
        <dbReference type="ARBA" id="ARBA00004191"/>
    </source>
</evidence>
<dbReference type="RefSeq" id="WP_285459212.1">
    <property type="nucleotide sequence ID" value="NZ_CP127173.1"/>
</dbReference>
<gene>
    <name evidence="9" type="ORF">QP939_24875</name>
</gene>
<proteinExistence type="inferred from homology"/>
<keyword evidence="5" id="KW-0378">Hydrolase</keyword>
<dbReference type="EMBL" id="CP127173">
    <property type="protein sequence ID" value="WIV61605.1"/>
    <property type="molecule type" value="Genomic_DNA"/>
</dbReference>
<organism evidence="9 10">
    <name type="scientific">Amycolatopsis nalaikhensis</name>
    <dbReference type="NCBI Taxonomy" id="715472"/>
    <lineage>
        <taxon>Bacteria</taxon>
        <taxon>Bacillati</taxon>
        <taxon>Actinomycetota</taxon>
        <taxon>Actinomycetes</taxon>
        <taxon>Pseudonocardiales</taxon>
        <taxon>Pseudonocardiaceae</taxon>
        <taxon>Amycolatopsis</taxon>
    </lineage>
</organism>